<gene>
    <name evidence="1" type="ORF">AN396_07565</name>
</gene>
<reference evidence="1" key="1">
    <citation type="submission" date="2016-08" db="EMBL/GenBank/DDBJ databases">
        <authorList>
            <person name="Ngugi D.K."/>
            <person name="Miyake S."/>
            <person name="Stingl U."/>
        </authorList>
    </citation>
    <scope>NUCLEOTIDE SEQUENCE</scope>
    <source>
        <strain evidence="1">SCG-B11WGA-EpuloA1</strain>
    </source>
</reference>
<dbReference type="Proteomes" id="UP000188605">
    <property type="component" value="Unassembled WGS sequence"/>
</dbReference>
<name>A0ACC8XB98_9FIRM</name>
<keyword evidence="2" id="KW-1185">Reference proteome</keyword>
<sequence length="358" mass="41646">MDKRALFFNTIKKLLGMRLYNYVKDAIKETNKILLNSLLNRVISINRKRFRSNPCHMFIEVFKRNKNLEGQLFLKDFRALTKNLDDNSIITIIKSLNRMKKIKENKFPFLILFDKQEEKSLNQMKEDISHIIKLSNDIYQYKNYQLPKRHFEASVFYYKHQLHEVSNLNKIKDKSIIDVGGFIGDSVLVFNELNPKNIYTFEAMPENFKFLIKTIKLNNIKNVTAINVALGNKEGYCNMQVAANASSSVMYLNNNNFKIIKVPVITLDSYVKKNNIEVGLIKTDIEGAEPLFLEGAKETIFTQKPILLISIYHNYHDYFKIKPMIESWNLGYTFKVSKPVDGSIVGETLLICEVIDDI</sequence>
<accession>A0ACC8XB98</accession>
<dbReference type="EMBL" id="LJDB01000061">
    <property type="protein sequence ID" value="ONI39718.1"/>
    <property type="molecule type" value="Genomic_DNA"/>
</dbReference>
<protein>
    <submittedName>
        <fullName evidence="1">Uncharacterized protein</fullName>
    </submittedName>
</protein>
<evidence type="ECO:0000313" key="1">
    <source>
        <dbReference type="EMBL" id="ONI39718.1"/>
    </source>
</evidence>
<organism evidence="1 2">
    <name type="scientific">Candidatus Epulonipiscium fishelsonii</name>
    <dbReference type="NCBI Taxonomy" id="77094"/>
    <lineage>
        <taxon>Bacteria</taxon>
        <taxon>Bacillati</taxon>
        <taxon>Bacillota</taxon>
        <taxon>Clostridia</taxon>
        <taxon>Lachnospirales</taxon>
        <taxon>Lachnospiraceae</taxon>
        <taxon>Candidatus Epulonipiscium</taxon>
    </lineage>
</organism>
<proteinExistence type="predicted"/>
<comment type="caution">
    <text evidence="1">The sequence shown here is derived from an EMBL/GenBank/DDBJ whole genome shotgun (WGS) entry which is preliminary data.</text>
</comment>
<evidence type="ECO:0000313" key="2">
    <source>
        <dbReference type="Proteomes" id="UP000188605"/>
    </source>
</evidence>